<comment type="caution">
    <text evidence="2">The sequence shown here is derived from an EMBL/GenBank/DDBJ whole genome shotgun (WGS) entry which is preliminary data.</text>
</comment>
<keyword evidence="3" id="KW-1185">Reference proteome</keyword>
<evidence type="ECO:0008006" key="4">
    <source>
        <dbReference type="Google" id="ProtNLM"/>
    </source>
</evidence>
<evidence type="ECO:0000256" key="1">
    <source>
        <dbReference type="SAM" id="MobiDB-lite"/>
    </source>
</evidence>
<dbReference type="EMBL" id="BMAT01001684">
    <property type="protein sequence ID" value="GFR90384.1"/>
    <property type="molecule type" value="Genomic_DNA"/>
</dbReference>
<gene>
    <name evidence="2" type="ORF">ElyMa_000816700</name>
</gene>
<protein>
    <recommendedName>
        <fullName evidence="4">Kinesin motor domain-containing protein</fullName>
    </recommendedName>
</protein>
<feature type="compositionally biased region" description="Polar residues" evidence="1">
    <location>
        <begin position="66"/>
        <end position="86"/>
    </location>
</feature>
<dbReference type="Proteomes" id="UP000762676">
    <property type="component" value="Unassembled WGS sequence"/>
</dbReference>
<dbReference type="AlphaFoldDB" id="A0AAV4GYQ8"/>
<evidence type="ECO:0000313" key="3">
    <source>
        <dbReference type="Proteomes" id="UP000762676"/>
    </source>
</evidence>
<sequence>MFLKDIVTPRVSRDPVGINKDSAVSIKLEVFESSSHSADEEDHVSYRLASDDLCAREPFEMDVATSPHSTPQQQLESRSSNTFRAE</sequence>
<name>A0AAV4GYQ8_9GAST</name>
<proteinExistence type="predicted"/>
<evidence type="ECO:0000313" key="2">
    <source>
        <dbReference type="EMBL" id="GFR90384.1"/>
    </source>
</evidence>
<organism evidence="2 3">
    <name type="scientific">Elysia marginata</name>
    <dbReference type="NCBI Taxonomy" id="1093978"/>
    <lineage>
        <taxon>Eukaryota</taxon>
        <taxon>Metazoa</taxon>
        <taxon>Spiralia</taxon>
        <taxon>Lophotrochozoa</taxon>
        <taxon>Mollusca</taxon>
        <taxon>Gastropoda</taxon>
        <taxon>Heterobranchia</taxon>
        <taxon>Euthyneura</taxon>
        <taxon>Panpulmonata</taxon>
        <taxon>Sacoglossa</taxon>
        <taxon>Placobranchoidea</taxon>
        <taxon>Plakobranchidae</taxon>
        <taxon>Elysia</taxon>
    </lineage>
</organism>
<feature type="region of interest" description="Disordered" evidence="1">
    <location>
        <begin position="60"/>
        <end position="86"/>
    </location>
</feature>
<reference evidence="2 3" key="1">
    <citation type="journal article" date="2021" name="Elife">
        <title>Chloroplast acquisition without the gene transfer in kleptoplastic sea slugs, Plakobranchus ocellatus.</title>
        <authorList>
            <person name="Maeda T."/>
            <person name="Takahashi S."/>
            <person name="Yoshida T."/>
            <person name="Shimamura S."/>
            <person name="Takaki Y."/>
            <person name="Nagai Y."/>
            <person name="Toyoda A."/>
            <person name="Suzuki Y."/>
            <person name="Arimoto A."/>
            <person name="Ishii H."/>
            <person name="Satoh N."/>
            <person name="Nishiyama T."/>
            <person name="Hasebe M."/>
            <person name="Maruyama T."/>
            <person name="Minagawa J."/>
            <person name="Obokata J."/>
            <person name="Shigenobu S."/>
        </authorList>
    </citation>
    <scope>NUCLEOTIDE SEQUENCE [LARGE SCALE GENOMIC DNA]</scope>
</reference>
<accession>A0AAV4GYQ8</accession>